<organism evidence="1">
    <name type="scientific">Argas monolakensis</name>
    <name type="common">Mono lake bird tick</name>
    <dbReference type="NCBI Taxonomy" id="34602"/>
    <lineage>
        <taxon>Eukaryota</taxon>
        <taxon>Metazoa</taxon>
        <taxon>Ecdysozoa</taxon>
        <taxon>Arthropoda</taxon>
        <taxon>Chelicerata</taxon>
        <taxon>Arachnida</taxon>
        <taxon>Acari</taxon>
        <taxon>Parasitiformes</taxon>
        <taxon>Ixodida</taxon>
        <taxon>Ixodoidea</taxon>
        <taxon>Argasidae</taxon>
        <taxon>Argasinae</taxon>
        <taxon>Argas</taxon>
    </lineage>
</organism>
<evidence type="ECO:0000313" key="1">
    <source>
        <dbReference type="EMBL" id="ABI52688.1"/>
    </source>
</evidence>
<dbReference type="EMBL" id="DQ886771">
    <property type="protein sequence ID" value="ABI52688.1"/>
    <property type="molecule type" value="mRNA"/>
</dbReference>
<reference evidence="1" key="1">
    <citation type="journal article" date="2008" name="Insect Biochem. Mol. Biol.">
        <title>Comparative sialomics between hard and soft ticks: implications for the evolution of blood-feeding behavior.</title>
        <authorList>
            <person name="Mans B.J."/>
            <person name="Andersen J.F."/>
            <person name="Francischetti I.M."/>
            <person name="Valenzuela J.G."/>
            <person name="Schwan T.G."/>
            <person name="Pham V.M."/>
            <person name="Garfield M.K."/>
            <person name="Hammer C.H."/>
            <person name="Ribeiro J.M."/>
        </authorList>
    </citation>
    <scope>NUCLEOTIDE SEQUENCE</scope>
    <source>
        <strain evidence="1">AM-170</strain>
        <tissue evidence="1">Adult salivary gland</tissue>
    </source>
</reference>
<proteinExistence type="evidence at transcript level"/>
<dbReference type="AlphaFoldDB" id="Q09JS5"/>
<accession>Q09JS5</accession>
<protein>
    <submittedName>
        <fullName evidence="1">Putative secretory protein</fullName>
    </submittedName>
</protein>
<sequence length="114" mass="12894">IILGLSENVKDLKLPGVDSCRGVSLGCCSDCPQKSAQSIWISISMFCEVYSYDYDVMRSVQYRLSQLSASVQFMRMEPVLLHLARFVSVFPVTQHSTNMAIVTHCTYHHRSCKL</sequence>
<feature type="non-terminal residue" evidence="1">
    <location>
        <position position="1"/>
    </location>
</feature>
<name>Q09JS5_ARGMO</name>